<dbReference type="eggNOG" id="ENOG5032JRZ">
    <property type="taxonomic scope" value="Bacteria"/>
</dbReference>
<proteinExistence type="predicted"/>
<evidence type="ECO:0000259" key="1">
    <source>
        <dbReference type="Pfam" id="PF09361"/>
    </source>
</evidence>
<protein>
    <recommendedName>
        <fullName evidence="1">Phasin domain-containing protein</fullName>
    </recommendedName>
</protein>
<dbReference type="AlphaFoldDB" id="A0A0A2WHM4"/>
<gene>
    <name evidence="2" type="ORF">LF41_1546</name>
</gene>
<dbReference type="RefSeq" id="WP_036170565.1">
    <property type="nucleotide sequence ID" value="NZ_JRKJ01000021.1"/>
</dbReference>
<dbReference type="STRING" id="1300345.LF41_1546"/>
<dbReference type="InterPro" id="IPR018968">
    <property type="entry name" value="Phasin"/>
</dbReference>
<keyword evidence="3" id="KW-1185">Reference proteome</keyword>
<dbReference type="OrthoDB" id="6058047at2"/>
<accession>A0A0A2WHM4</accession>
<sequence length="127" mass="13691">MYQQINEQFAAASRQFADTAAQINRLAIDNATQVFGLQLAALEAGATATFAFLGEVAEVRNPEQLKAVWPKGLQVARETVERSIATGQDVVGRTLKTNEAIGQIAKAQFEAQAKDVSDKVAQATKQK</sequence>
<comment type="caution">
    <text evidence="2">The sequence shown here is derived from an EMBL/GenBank/DDBJ whole genome shotgun (WGS) entry which is preliminary data.</text>
</comment>
<organism evidence="2 3">
    <name type="scientific">Lysobacter dokdonensis DS-58</name>
    <dbReference type="NCBI Taxonomy" id="1300345"/>
    <lineage>
        <taxon>Bacteria</taxon>
        <taxon>Pseudomonadati</taxon>
        <taxon>Pseudomonadota</taxon>
        <taxon>Gammaproteobacteria</taxon>
        <taxon>Lysobacterales</taxon>
        <taxon>Lysobacteraceae</taxon>
        <taxon>Noviluteimonas</taxon>
    </lineage>
</organism>
<evidence type="ECO:0000313" key="2">
    <source>
        <dbReference type="EMBL" id="KGQ18192.1"/>
    </source>
</evidence>
<dbReference type="Proteomes" id="UP000030518">
    <property type="component" value="Unassembled WGS sequence"/>
</dbReference>
<dbReference type="PATRIC" id="fig|1300345.3.peg.2616"/>
<dbReference type="Pfam" id="PF09361">
    <property type="entry name" value="Phasin_2"/>
    <property type="match status" value="1"/>
</dbReference>
<reference evidence="2 3" key="1">
    <citation type="submission" date="2014-09" db="EMBL/GenBank/DDBJ databases">
        <title>Genome sequences of Lysobacter dokdonensis DS-58.</title>
        <authorList>
            <person name="Kim J.F."/>
            <person name="Kwak M.-J."/>
        </authorList>
    </citation>
    <scope>NUCLEOTIDE SEQUENCE [LARGE SCALE GENOMIC DNA]</scope>
    <source>
        <strain evidence="2 3">DS-58</strain>
    </source>
</reference>
<name>A0A0A2WHM4_9GAMM</name>
<evidence type="ECO:0000313" key="3">
    <source>
        <dbReference type="Proteomes" id="UP000030518"/>
    </source>
</evidence>
<dbReference type="EMBL" id="JRKJ01000021">
    <property type="protein sequence ID" value="KGQ18192.1"/>
    <property type="molecule type" value="Genomic_DNA"/>
</dbReference>
<feature type="domain" description="Phasin" evidence="1">
    <location>
        <begin position="7"/>
        <end position="109"/>
    </location>
</feature>